<evidence type="ECO:0000313" key="2">
    <source>
        <dbReference type="EMBL" id="TDS17583.1"/>
    </source>
</evidence>
<accession>A0A4R7D8J0</accession>
<name>A0A4R7D8J0_9SPHI</name>
<dbReference type="RefSeq" id="WP_133638682.1">
    <property type="nucleotide sequence ID" value="NZ_SNZV01000001.1"/>
</dbReference>
<keyword evidence="1" id="KW-1133">Transmembrane helix</keyword>
<sequence>MKKVAGIVLGVIAAIIVAAISIYYIRDYQAKRQLVHKHSTSFLILSIDELLIDNIVPLLRTASNDTLNTGRAKSQFLKDVWHTGLAIPAKLLLFSLPKDPGIFYSIHQIKDIEDWSRFVNNYSESGPPQQSTDSNTFRRLHRYIQVATKGDRVVFRFGATDADWTDEAYALLDPSENLVALTQLESYRHVAKKGHMTYWQSDGQLAVTAELADQKLTIDGHGRLGKKIQSGPYSVRKMNSEKTAIAFWSRLPIQATPIIEATIARFADGLTTGLFQTPPNYVDLLVSKELVLQRDSIVTYEYDDDFNPIETTTVQTLEVPRIESLWKGGADLDKQLPDQFFYTLHRYREADAVMLTTQEGSPQPLHYEQNPYMFMLRLNMVNWPANWMTAALRRLQRARFMATLSAIPNGDDAVTIGGEIVSDESLLSLF</sequence>
<proteinExistence type="predicted"/>
<reference evidence="2 3" key="1">
    <citation type="submission" date="2019-03" db="EMBL/GenBank/DDBJ databases">
        <title>Genomic Encyclopedia of Type Strains, Phase III (KMG-III): the genomes of soil and plant-associated and newly described type strains.</title>
        <authorList>
            <person name="Whitman W."/>
        </authorList>
    </citation>
    <scope>NUCLEOTIDE SEQUENCE [LARGE SCALE GENOMIC DNA]</scope>
    <source>
        <strain evidence="2 3">CGMCC 1.12801</strain>
    </source>
</reference>
<keyword evidence="3" id="KW-1185">Reference proteome</keyword>
<gene>
    <name evidence="2" type="ORF">B0I21_101450</name>
</gene>
<evidence type="ECO:0000256" key="1">
    <source>
        <dbReference type="SAM" id="Phobius"/>
    </source>
</evidence>
<dbReference type="EMBL" id="SNZV01000001">
    <property type="protein sequence ID" value="TDS17583.1"/>
    <property type="molecule type" value="Genomic_DNA"/>
</dbReference>
<feature type="transmembrane region" description="Helical" evidence="1">
    <location>
        <begin position="6"/>
        <end position="25"/>
    </location>
</feature>
<organism evidence="2 3">
    <name type="scientific">Sphingobacterium paludis</name>
    <dbReference type="NCBI Taxonomy" id="1476465"/>
    <lineage>
        <taxon>Bacteria</taxon>
        <taxon>Pseudomonadati</taxon>
        <taxon>Bacteroidota</taxon>
        <taxon>Sphingobacteriia</taxon>
        <taxon>Sphingobacteriales</taxon>
        <taxon>Sphingobacteriaceae</taxon>
        <taxon>Sphingobacterium</taxon>
    </lineage>
</organism>
<dbReference type="OrthoDB" id="637901at2"/>
<keyword evidence="1" id="KW-0472">Membrane</keyword>
<dbReference type="Proteomes" id="UP000294752">
    <property type="component" value="Unassembled WGS sequence"/>
</dbReference>
<comment type="caution">
    <text evidence="2">The sequence shown here is derived from an EMBL/GenBank/DDBJ whole genome shotgun (WGS) entry which is preliminary data.</text>
</comment>
<dbReference type="AlphaFoldDB" id="A0A4R7D8J0"/>
<protein>
    <submittedName>
        <fullName evidence="2">Uncharacterized protein</fullName>
    </submittedName>
</protein>
<keyword evidence="1" id="KW-0812">Transmembrane</keyword>
<evidence type="ECO:0000313" key="3">
    <source>
        <dbReference type="Proteomes" id="UP000294752"/>
    </source>
</evidence>